<keyword evidence="3" id="KW-1133">Transmembrane helix</keyword>
<sequence length="56" mass="6532">LDHCVEFLRRRLMCTSDMGLLPYIWLGNDGDVVADFSRMHTCRNYESVPSFVKKHA</sequence>
<comment type="subcellular location">
    <subcellularLocation>
        <location evidence="1">Membrane</location>
        <topology evidence="1">Single-pass membrane protein</topology>
    </subcellularLocation>
</comment>
<reference evidence="8" key="1">
    <citation type="submission" date="2023-06" db="EMBL/GenBank/DDBJ databases">
        <title>Genome-scale phylogeny and comparative genomics of the fungal order Sordariales.</title>
        <authorList>
            <consortium name="Lawrence Berkeley National Laboratory"/>
            <person name="Hensen N."/>
            <person name="Bonometti L."/>
            <person name="Westerberg I."/>
            <person name="Brannstrom I.O."/>
            <person name="Guillou S."/>
            <person name="Cros-Aarteil S."/>
            <person name="Calhoun S."/>
            <person name="Haridas S."/>
            <person name="Kuo A."/>
            <person name="Mondo S."/>
            <person name="Pangilinan J."/>
            <person name="Riley R."/>
            <person name="Labutti K."/>
            <person name="Andreopoulos B."/>
            <person name="Lipzen A."/>
            <person name="Chen C."/>
            <person name="Yanf M."/>
            <person name="Daum C."/>
            <person name="Ng V."/>
            <person name="Clum A."/>
            <person name="Steindorff A."/>
            <person name="Ohm R."/>
            <person name="Martin F."/>
            <person name="Silar P."/>
            <person name="Natvig D."/>
            <person name="Lalanne C."/>
            <person name="Gautier V."/>
            <person name="Ament-Velasquez S.L."/>
            <person name="Kruys A."/>
            <person name="Hutchinson M.I."/>
            <person name="Powell A.J."/>
            <person name="Barry K."/>
            <person name="Miller A.N."/>
            <person name="Grigoriev I.V."/>
            <person name="Debuchy R."/>
            <person name="Gladieux P."/>
            <person name="Thoren M.H."/>
            <person name="Johannesson H."/>
        </authorList>
    </citation>
    <scope>NUCLEOTIDE SEQUENCE</scope>
    <source>
        <strain evidence="8">SMH2532-1</strain>
    </source>
</reference>
<gene>
    <name evidence="8" type="ORF">B0T16DRAFT_308105</name>
</gene>
<dbReference type="PANTHER" id="PTHR33365">
    <property type="entry name" value="YALI0B05434P"/>
    <property type="match status" value="1"/>
</dbReference>
<dbReference type="EMBL" id="JAULSV010000001">
    <property type="protein sequence ID" value="KAK0655479.1"/>
    <property type="molecule type" value="Genomic_DNA"/>
</dbReference>
<evidence type="ECO:0000256" key="1">
    <source>
        <dbReference type="ARBA" id="ARBA00004167"/>
    </source>
</evidence>
<evidence type="ECO:0000313" key="9">
    <source>
        <dbReference type="Proteomes" id="UP001174936"/>
    </source>
</evidence>
<comment type="caution">
    <text evidence="8">The sequence shown here is derived from an EMBL/GenBank/DDBJ whole genome shotgun (WGS) entry which is preliminary data.</text>
</comment>
<comment type="similarity">
    <text evidence="7">Belongs to the ustYa family.</text>
</comment>
<proteinExistence type="inferred from homology"/>
<keyword evidence="9" id="KW-1185">Reference proteome</keyword>
<evidence type="ECO:0000256" key="6">
    <source>
        <dbReference type="ARBA" id="ARBA00023180"/>
    </source>
</evidence>
<keyword evidence="2" id="KW-0812">Transmembrane</keyword>
<evidence type="ECO:0000256" key="5">
    <source>
        <dbReference type="ARBA" id="ARBA00023136"/>
    </source>
</evidence>
<dbReference type="PANTHER" id="PTHR33365:SF13">
    <property type="entry name" value="TAT PATHWAY SIGNAL SEQUENCE"/>
    <property type="match status" value="1"/>
</dbReference>
<keyword evidence="4" id="KW-0843">Virulence</keyword>
<evidence type="ECO:0000256" key="2">
    <source>
        <dbReference type="ARBA" id="ARBA00022692"/>
    </source>
</evidence>
<evidence type="ECO:0000256" key="4">
    <source>
        <dbReference type="ARBA" id="ARBA00023026"/>
    </source>
</evidence>
<evidence type="ECO:0000256" key="3">
    <source>
        <dbReference type="ARBA" id="ARBA00022989"/>
    </source>
</evidence>
<keyword evidence="5" id="KW-0472">Membrane</keyword>
<feature type="non-terminal residue" evidence="8">
    <location>
        <position position="1"/>
    </location>
</feature>
<dbReference type="GO" id="GO:0043386">
    <property type="term" value="P:mycotoxin biosynthetic process"/>
    <property type="evidence" value="ECO:0007669"/>
    <property type="project" value="InterPro"/>
</dbReference>
<keyword evidence="6" id="KW-0325">Glycoprotein</keyword>
<evidence type="ECO:0000256" key="7">
    <source>
        <dbReference type="ARBA" id="ARBA00035112"/>
    </source>
</evidence>
<dbReference type="InterPro" id="IPR021765">
    <property type="entry name" value="UstYa-like"/>
</dbReference>
<dbReference type="GO" id="GO:0016020">
    <property type="term" value="C:membrane"/>
    <property type="evidence" value="ECO:0007669"/>
    <property type="project" value="UniProtKB-SubCell"/>
</dbReference>
<evidence type="ECO:0000313" key="8">
    <source>
        <dbReference type="EMBL" id="KAK0655479.1"/>
    </source>
</evidence>
<dbReference type="Pfam" id="PF11807">
    <property type="entry name" value="UstYa"/>
    <property type="match status" value="1"/>
</dbReference>
<protein>
    <submittedName>
        <fullName evidence="8">Uncharacterized protein</fullName>
    </submittedName>
</protein>
<dbReference type="Proteomes" id="UP001174936">
    <property type="component" value="Unassembled WGS sequence"/>
</dbReference>
<feature type="non-terminal residue" evidence="8">
    <location>
        <position position="56"/>
    </location>
</feature>
<organism evidence="8 9">
    <name type="scientific">Cercophora newfieldiana</name>
    <dbReference type="NCBI Taxonomy" id="92897"/>
    <lineage>
        <taxon>Eukaryota</taxon>
        <taxon>Fungi</taxon>
        <taxon>Dikarya</taxon>
        <taxon>Ascomycota</taxon>
        <taxon>Pezizomycotina</taxon>
        <taxon>Sordariomycetes</taxon>
        <taxon>Sordariomycetidae</taxon>
        <taxon>Sordariales</taxon>
        <taxon>Lasiosphaeriaceae</taxon>
        <taxon>Cercophora</taxon>
    </lineage>
</organism>
<accession>A0AA39YN37</accession>
<name>A0AA39YN37_9PEZI</name>
<dbReference type="AlphaFoldDB" id="A0AA39YN37"/>